<protein>
    <recommendedName>
        <fullName evidence="1">YdhG-like domain-containing protein</fullName>
    </recommendedName>
</protein>
<name>Q49UW8_STAS1</name>
<dbReference type="Gene3D" id="3.90.1150.200">
    <property type="match status" value="1"/>
</dbReference>
<dbReference type="KEGG" id="ssp:SSP2300"/>
<evidence type="ECO:0000313" key="3">
    <source>
        <dbReference type="Proteomes" id="UP000006371"/>
    </source>
</evidence>
<dbReference type="InterPro" id="IPR014922">
    <property type="entry name" value="YdhG-like"/>
</dbReference>
<dbReference type="HOGENOM" id="CLU_162718_0_0_9"/>
<feature type="domain" description="YdhG-like" evidence="1">
    <location>
        <begin position="16"/>
        <end position="111"/>
    </location>
</feature>
<reference evidence="2 3" key="1">
    <citation type="journal article" date="2005" name="Proc. Natl. Acad. Sci. U.S.A.">
        <title>Whole genome sequence of Staphylococcus saprophyticus reveals the pathogenesis of uncomplicated urinary tract infection.</title>
        <authorList>
            <person name="Kuroda M."/>
            <person name="Yamashita A."/>
            <person name="Hirakawa H."/>
            <person name="Kumano M."/>
            <person name="Morikawa K."/>
            <person name="Higashide M."/>
            <person name="Maruyama A."/>
            <person name="Inose Y."/>
            <person name="Matoba K."/>
            <person name="Toh H."/>
            <person name="Kuhara S."/>
            <person name="Hattori M."/>
            <person name="Ohta T."/>
        </authorList>
    </citation>
    <scope>NUCLEOTIDE SEQUENCE [LARGE SCALE GENOMIC DNA]</scope>
    <source>
        <strain evidence="3">ATCC 15305 / DSM 20229 / NCIMB 8711 / NCTC 7292 / S-41</strain>
    </source>
</reference>
<dbReference type="AlphaFoldDB" id="Q49UW8"/>
<organism evidence="2 3">
    <name type="scientific">Staphylococcus saprophyticus subsp. saprophyticus (strain ATCC 15305 / DSM 20229 / NCIMB 8711 / NCTC 7292 / S-41)</name>
    <dbReference type="NCBI Taxonomy" id="342451"/>
    <lineage>
        <taxon>Bacteria</taxon>
        <taxon>Bacillati</taxon>
        <taxon>Bacillota</taxon>
        <taxon>Bacilli</taxon>
        <taxon>Bacillales</taxon>
        <taxon>Staphylococcaceae</taxon>
        <taxon>Staphylococcus</taxon>
    </lineage>
</organism>
<evidence type="ECO:0000313" key="2">
    <source>
        <dbReference type="EMBL" id="BAE19445.1"/>
    </source>
</evidence>
<dbReference type="EMBL" id="AP008934">
    <property type="protein sequence ID" value="BAE19445.1"/>
    <property type="molecule type" value="Genomic_DNA"/>
</dbReference>
<keyword evidence="3" id="KW-1185">Reference proteome</keyword>
<evidence type="ECO:0000259" key="1">
    <source>
        <dbReference type="Pfam" id="PF08818"/>
    </source>
</evidence>
<dbReference type="SUPFAM" id="SSF159888">
    <property type="entry name" value="YdhG-like"/>
    <property type="match status" value="1"/>
</dbReference>
<dbReference type="Proteomes" id="UP000006371">
    <property type="component" value="Chromosome"/>
</dbReference>
<dbReference type="Pfam" id="PF08818">
    <property type="entry name" value="DUF1801"/>
    <property type="match status" value="1"/>
</dbReference>
<dbReference type="GeneID" id="3615688"/>
<dbReference type="eggNOG" id="COG5646">
    <property type="taxonomic scope" value="Bacteria"/>
</dbReference>
<gene>
    <name evidence="2" type="ordered locus">SSP2300</name>
</gene>
<accession>Q49UW8</accession>
<dbReference type="OrthoDB" id="384795at2"/>
<dbReference type="RefSeq" id="WP_011303901.1">
    <property type="nucleotide sequence ID" value="NC_007350.1"/>
</dbReference>
<sequence>MDTFNTFLETIDNDKHKATLSEVLNWIADTFPNLKTTIKWNQPMFTDHGTFIIGFSVAKQHFSIAPEAKALKEYTQQIEAAGYSQTSNLFRIKWSQDVNYTLLKSIIQYNIDDKSHCDTFWRP</sequence>
<proteinExistence type="predicted"/>
<dbReference type="PATRIC" id="fig|342451.11.peg.2291"/>